<keyword evidence="3" id="KW-0378">Hydrolase</keyword>
<proteinExistence type="predicted"/>
<feature type="domain" description="ATPase AAA-type core" evidence="2">
    <location>
        <begin position="128"/>
        <end position="330"/>
    </location>
</feature>
<dbReference type="Gene3D" id="3.40.50.300">
    <property type="entry name" value="P-loop containing nucleotide triphosphate hydrolases"/>
    <property type="match status" value="1"/>
</dbReference>
<dbReference type="PANTHER" id="PTHR43581:SF4">
    <property type="entry name" value="ATP_GTP PHOSPHATASE"/>
    <property type="match status" value="1"/>
</dbReference>
<evidence type="ECO:0000313" key="3">
    <source>
        <dbReference type="EMBL" id="TDN83554.1"/>
    </source>
</evidence>
<dbReference type="GO" id="GO:0016887">
    <property type="term" value="F:ATP hydrolysis activity"/>
    <property type="evidence" value="ECO:0007669"/>
    <property type="project" value="InterPro"/>
</dbReference>
<keyword evidence="3" id="KW-0255">Endonuclease</keyword>
<dbReference type="GO" id="GO:0004519">
    <property type="term" value="F:endonuclease activity"/>
    <property type="evidence" value="ECO:0007669"/>
    <property type="project" value="UniProtKB-KW"/>
</dbReference>
<dbReference type="Pfam" id="PF13175">
    <property type="entry name" value="AAA_15"/>
    <property type="match status" value="1"/>
</dbReference>
<dbReference type="OrthoDB" id="9816534at2"/>
<accession>A0A4R6FRU0</accession>
<reference evidence="3 4" key="1">
    <citation type="submission" date="2019-03" db="EMBL/GenBank/DDBJ databases">
        <title>Genomic Encyclopedia of Type Strains, Phase IV (KMG-IV): sequencing the most valuable type-strain genomes for metagenomic binning, comparative biology and taxonomic classification.</title>
        <authorList>
            <person name="Goeker M."/>
        </authorList>
    </citation>
    <scope>NUCLEOTIDE SEQUENCE [LARGE SCALE GENOMIC DNA]</scope>
    <source>
        <strain evidence="3 4">DSM 25059</strain>
    </source>
</reference>
<dbReference type="RefSeq" id="WP_133495115.1">
    <property type="nucleotide sequence ID" value="NZ_BMLU01000004.1"/>
</dbReference>
<feature type="domain" description="Endonuclease GajA/Old nuclease/RecF-like AAA" evidence="1">
    <location>
        <begin position="1"/>
        <end position="69"/>
    </location>
</feature>
<dbReference type="Proteomes" id="UP000295493">
    <property type="component" value="Unassembled WGS sequence"/>
</dbReference>
<dbReference type="Pfam" id="PF13304">
    <property type="entry name" value="AAA_21"/>
    <property type="match status" value="1"/>
</dbReference>
<dbReference type="SUPFAM" id="SSF52540">
    <property type="entry name" value="P-loop containing nucleoside triphosphate hydrolases"/>
    <property type="match status" value="1"/>
</dbReference>
<organism evidence="3 4">
    <name type="scientific">Stakelama pacifica</name>
    <dbReference type="NCBI Taxonomy" id="517720"/>
    <lineage>
        <taxon>Bacteria</taxon>
        <taxon>Pseudomonadati</taxon>
        <taxon>Pseudomonadota</taxon>
        <taxon>Alphaproteobacteria</taxon>
        <taxon>Sphingomonadales</taxon>
        <taxon>Sphingomonadaceae</taxon>
        <taxon>Stakelama</taxon>
    </lineage>
</organism>
<comment type="caution">
    <text evidence="3">The sequence shown here is derived from an EMBL/GenBank/DDBJ whole genome shotgun (WGS) entry which is preliminary data.</text>
</comment>
<keyword evidence="3" id="KW-0540">Nuclease</keyword>
<dbReference type="AlphaFoldDB" id="A0A4R6FRU0"/>
<dbReference type="GO" id="GO:0005524">
    <property type="term" value="F:ATP binding"/>
    <property type="evidence" value="ECO:0007669"/>
    <property type="project" value="InterPro"/>
</dbReference>
<keyword evidence="4" id="KW-1185">Reference proteome</keyword>
<evidence type="ECO:0000259" key="2">
    <source>
        <dbReference type="Pfam" id="PF13304"/>
    </source>
</evidence>
<dbReference type="PANTHER" id="PTHR43581">
    <property type="entry name" value="ATP/GTP PHOSPHATASE"/>
    <property type="match status" value="1"/>
</dbReference>
<evidence type="ECO:0000313" key="4">
    <source>
        <dbReference type="Proteomes" id="UP000295493"/>
    </source>
</evidence>
<dbReference type="InterPro" id="IPR051396">
    <property type="entry name" value="Bact_Antivir_Def_Nuclease"/>
</dbReference>
<gene>
    <name evidence="3" type="ORF">EV664_10437</name>
</gene>
<dbReference type="InterPro" id="IPR003959">
    <property type="entry name" value="ATPase_AAA_core"/>
</dbReference>
<dbReference type="InterPro" id="IPR027417">
    <property type="entry name" value="P-loop_NTPase"/>
</dbReference>
<protein>
    <submittedName>
        <fullName evidence="3">Putative ATP-dependent endonuclease of OLD family</fullName>
    </submittedName>
</protein>
<name>A0A4R6FRU0_9SPHN</name>
<sequence>MRIAHLEIRNYRGIRSLDWSPSPGMNCLIGPGDSTKTTILDAIDLALNPRSNYLGDDTDFHNLDFTAAATITVTLVGIPAEFCADNRYGLHLRGWNPTTATLIDEPGETDTGFVDALSIRVELDPATLEGRWSIFNDRLSGTDDPPSLRFTDARELATTRLGPYAERHLSWGRHSILNRIGDGARMTEQLAAASRAARDAFRLSNKDVFAIPTERAESLGKHFSVRVRKGLTAELDIQSASITAGGVTLHDGDLPLRTLGTGSSRLIVSALQHNARGSHIALVDEIEHGLEPHRITRLLKYLLAPPATGVAPATAAAPQIFLTTHSEVVLRELSAPNIHAVRCDDGDTVVRSVKGTTQDGAAQRYLRSSPEAFLARRILVGEGRTECGLLRGLDALWIAAGSDSFALNGTVAIDGRGVPEAVMLTKHLQELGYQCLALLDTDEPPSPADISAAEAAGAVMLLWPDTCSTEERIFLDVPWAIVRDLIAYAASCHTAESILTRINAQCALAGTAPLPDLTLPVAFDTPAFRRILGVTAKAKNKPWFKSIDHGEAIAAIIEPCLHQIPMMPLAIGLQRVRDWIDG</sequence>
<evidence type="ECO:0000259" key="1">
    <source>
        <dbReference type="Pfam" id="PF13175"/>
    </source>
</evidence>
<dbReference type="EMBL" id="SNWD01000004">
    <property type="protein sequence ID" value="TDN83554.1"/>
    <property type="molecule type" value="Genomic_DNA"/>
</dbReference>
<dbReference type="InterPro" id="IPR041685">
    <property type="entry name" value="AAA_GajA/Old/RecF-like"/>
</dbReference>